<dbReference type="Proteomes" id="UP001186944">
    <property type="component" value="Unassembled WGS sequence"/>
</dbReference>
<feature type="compositionally biased region" description="Acidic residues" evidence="14">
    <location>
        <begin position="374"/>
        <end position="389"/>
    </location>
</feature>
<keyword evidence="6" id="KW-0963">Cytoplasm</keyword>
<comment type="caution">
    <text evidence="16">The sequence shown here is derived from an EMBL/GenBank/DDBJ whole genome shotgun (WGS) entry which is preliminary data.</text>
</comment>
<evidence type="ECO:0000256" key="1">
    <source>
        <dbReference type="ARBA" id="ARBA00004294"/>
    </source>
</evidence>
<reference evidence="16" key="1">
    <citation type="submission" date="2019-08" db="EMBL/GenBank/DDBJ databases">
        <title>The improved chromosome-level genome for the pearl oyster Pinctada fucata martensii using PacBio sequencing and Hi-C.</title>
        <authorList>
            <person name="Zheng Z."/>
        </authorList>
    </citation>
    <scope>NUCLEOTIDE SEQUENCE</scope>
    <source>
        <strain evidence="16">ZZ-2019</strain>
        <tissue evidence="16">Adductor muscle</tissue>
    </source>
</reference>
<feature type="region of interest" description="Disordered" evidence="14">
    <location>
        <begin position="512"/>
        <end position="531"/>
    </location>
</feature>
<dbReference type="Pfam" id="PF16026">
    <property type="entry name" value="MIEAP"/>
    <property type="match status" value="1"/>
</dbReference>
<accession>A0AA88Y5C9</accession>
<dbReference type="GO" id="GO:0008289">
    <property type="term" value="F:lipid binding"/>
    <property type="evidence" value="ECO:0007669"/>
    <property type="project" value="UniProtKB-KW"/>
</dbReference>
<organism evidence="16 17">
    <name type="scientific">Pinctada imbricata</name>
    <name type="common">Atlantic pearl-oyster</name>
    <name type="synonym">Pinctada martensii</name>
    <dbReference type="NCBI Taxonomy" id="66713"/>
    <lineage>
        <taxon>Eukaryota</taxon>
        <taxon>Metazoa</taxon>
        <taxon>Spiralia</taxon>
        <taxon>Lophotrochozoa</taxon>
        <taxon>Mollusca</taxon>
        <taxon>Bivalvia</taxon>
        <taxon>Autobranchia</taxon>
        <taxon>Pteriomorphia</taxon>
        <taxon>Pterioida</taxon>
        <taxon>Pterioidea</taxon>
        <taxon>Pteriidae</taxon>
        <taxon>Pinctada</taxon>
    </lineage>
</organism>
<protein>
    <recommendedName>
        <fullName evidence="5">Mitochondria-eating protein</fullName>
    </recommendedName>
    <alternativeName>
        <fullName evidence="12">Spermatogenesis-associated protein 18</fullName>
    </alternativeName>
</protein>
<keyword evidence="11" id="KW-0472">Membrane</keyword>
<dbReference type="PANTHER" id="PTHR21771:SF1">
    <property type="entry name" value="MITOCHONDRIA-EATING PROTEIN"/>
    <property type="match status" value="1"/>
</dbReference>
<keyword evidence="17" id="KW-1185">Reference proteome</keyword>
<evidence type="ECO:0000259" key="15">
    <source>
        <dbReference type="Pfam" id="PF16026"/>
    </source>
</evidence>
<dbReference type="AlphaFoldDB" id="A0AA88Y5C9"/>
<name>A0AA88Y5C9_PINIB</name>
<dbReference type="GO" id="GO:0005741">
    <property type="term" value="C:mitochondrial outer membrane"/>
    <property type="evidence" value="ECO:0007669"/>
    <property type="project" value="UniProtKB-SubCell"/>
</dbReference>
<evidence type="ECO:0000256" key="6">
    <source>
        <dbReference type="ARBA" id="ARBA00022490"/>
    </source>
</evidence>
<comment type="subcellular location">
    <subcellularLocation>
        <location evidence="3">Cytoplasm</location>
    </subcellularLocation>
    <subcellularLocation>
        <location evidence="2">Mitochondrion matrix</location>
    </subcellularLocation>
    <subcellularLocation>
        <location evidence="1">Mitochondrion outer membrane</location>
    </subcellularLocation>
</comment>
<proteinExistence type="inferred from homology"/>
<keyword evidence="8 13" id="KW-0175">Coiled coil</keyword>
<evidence type="ECO:0000256" key="4">
    <source>
        <dbReference type="ARBA" id="ARBA00008233"/>
    </source>
</evidence>
<feature type="compositionally biased region" description="Low complexity" evidence="14">
    <location>
        <begin position="12"/>
        <end position="28"/>
    </location>
</feature>
<feature type="coiled-coil region" evidence="13">
    <location>
        <begin position="469"/>
        <end position="507"/>
    </location>
</feature>
<dbReference type="InterPro" id="IPR026169">
    <property type="entry name" value="MIEAP"/>
</dbReference>
<dbReference type="PANTHER" id="PTHR21771">
    <property type="entry name" value="MITOCHONDRIA-EATING PROTEIN-RELATED"/>
    <property type="match status" value="1"/>
</dbReference>
<evidence type="ECO:0000256" key="3">
    <source>
        <dbReference type="ARBA" id="ARBA00004496"/>
    </source>
</evidence>
<sequence length="730" mass="83035">MGPELPLDRKCNSGNESNETESSSSGSGRMERIRPEKVPRQRVQKIWRNVRWAQSFPDETETMESGDLTPNFALRKIALLFETKKYDECATLIRRLNCVTLNNILTEVPIDVLLDTMPMSLGVLESIYVKIYDTNPDPFPKEQLCMDMLLKRMVACFAKLSQPGNRMEKNCNKYYPSCRNILRIILLVEPNVRSIIKEKKKALDKCLKHLGQHGLVDTSGGSLMNLHDALKLEFEKTVSQYRSALQKLDEMSLSTKHPHSSSVTFGKAPTEASHQRLMQMARAEVQSRIIKNKTLYNIVEPALTNQYLKKLIHVLEKRIDFDKVALFHDTELRKFSSDDVSDDAYLSVVLRQFSQGYTIVLQLLKEVTDHEEGPSEDEDGGLVSSDEDITSPLTNTERLKSFTGLNGIVSYKGNGIRPSLISGPFPCQPQKFRSGTVNGHSNRPVIVSHSLTPRSLPLTNGNHQPTTSMEQLEEELSSLRSELQRSKEEIRKMKEREQDLLKRLSDQTKVRFNGNHSGHFEDISHDAPRTSDHVRQFGNLYTESRMEALDSLDKMPQFGELSVLKEKILFSVVVLSFRATQQAVHELRGKVRHILNLPHPDVRSSASDVISQHMEQHVTDYLRRSADRFDVSQTVKEVCSQLYATLYDYPVLKECNGLQKYVENCVKIAWGLSVQSPPFLIMYDSRRFHSDLHTRFHTSDAGSDDIKNFLWPSLTEGYGGPCVFKGVVVT</sequence>
<feature type="region of interest" description="Disordered" evidence="14">
    <location>
        <begin position="368"/>
        <end position="395"/>
    </location>
</feature>
<feature type="compositionally biased region" description="Basic and acidic residues" evidence="14">
    <location>
        <begin position="29"/>
        <end position="38"/>
    </location>
</feature>
<keyword evidence="7" id="KW-1000">Mitochondrion outer membrane</keyword>
<evidence type="ECO:0000256" key="12">
    <source>
        <dbReference type="ARBA" id="ARBA00032687"/>
    </source>
</evidence>
<keyword evidence="10" id="KW-0496">Mitochondrion</keyword>
<evidence type="ECO:0000256" key="13">
    <source>
        <dbReference type="SAM" id="Coils"/>
    </source>
</evidence>
<evidence type="ECO:0000256" key="10">
    <source>
        <dbReference type="ARBA" id="ARBA00023128"/>
    </source>
</evidence>
<dbReference type="GO" id="GO:0035695">
    <property type="term" value="P:mitophagy by internal vacuole formation"/>
    <property type="evidence" value="ECO:0007669"/>
    <property type="project" value="TreeGrafter"/>
</dbReference>
<evidence type="ECO:0000256" key="7">
    <source>
        <dbReference type="ARBA" id="ARBA00022787"/>
    </source>
</evidence>
<feature type="region of interest" description="Disordered" evidence="14">
    <location>
        <begin position="1"/>
        <end position="38"/>
    </location>
</feature>
<evidence type="ECO:0000256" key="14">
    <source>
        <dbReference type="SAM" id="MobiDB-lite"/>
    </source>
</evidence>
<evidence type="ECO:0000313" key="17">
    <source>
        <dbReference type="Proteomes" id="UP001186944"/>
    </source>
</evidence>
<evidence type="ECO:0000256" key="11">
    <source>
        <dbReference type="ARBA" id="ARBA00023136"/>
    </source>
</evidence>
<evidence type="ECO:0000256" key="2">
    <source>
        <dbReference type="ARBA" id="ARBA00004305"/>
    </source>
</evidence>
<evidence type="ECO:0000313" key="16">
    <source>
        <dbReference type="EMBL" id="KAK3094616.1"/>
    </source>
</evidence>
<dbReference type="GO" id="GO:0005759">
    <property type="term" value="C:mitochondrial matrix"/>
    <property type="evidence" value="ECO:0007669"/>
    <property type="project" value="UniProtKB-SubCell"/>
</dbReference>
<feature type="domain" description="Mitochondria-eating protein C-terminal" evidence="15">
    <location>
        <begin position="529"/>
        <end position="730"/>
    </location>
</feature>
<keyword evidence="9" id="KW-0446">Lipid-binding</keyword>
<feature type="compositionally biased region" description="Basic and acidic residues" evidence="14">
    <location>
        <begin position="518"/>
        <end position="531"/>
    </location>
</feature>
<dbReference type="GO" id="GO:0035694">
    <property type="term" value="P:mitochondrial protein catabolic process"/>
    <property type="evidence" value="ECO:0007669"/>
    <property type="project" value="InterPro"/>
</dbReference>
<evidence type="ECO:0000256" key="9">
    <source>
        <dbReference type="ARBA" id="ARBA00023121"/>
    </source>
</evidence>
<dbReference type="EMBL" id="VSWD01000008">
    <property type="protein sequence ID" value="KAK3094616.1"/>
    <property type="molecule type" value="Genomic_DNA"/>
</dbReference>
<dbReference type="InterPro" id="IPR031981">
    <property type="entry name" value="MIEAP_C"/>
</dbReference>
<evidence type="ECO:0000256" key="5">
    <source>
        <dbReference type="ARBA" id="ARBA00019863"/>
    </source>
</evidence>
<comment type="similarity">
    <text evidence="4">Belongs to the MIEAP family.</text>
</comment>
<gene>
    <name evidence="16" type="ORF">FSP39_004077</name>
</gene>
<feature type="compositionally biased region" description="Basic and acidic residues" evidence="14">
    <location>
        <begin position="1"/>
        <end position="11"/>
    </location>
</feature>
<evidence type="ECO:0000256" key="8">
    <source>
        <dbReference type="ARBA" id="ARBA00023054"/>
    </source>
</evidence>